<gene>
    <name evidence="5" type="ORF">S12H4_52666</name>
</gene>
<dbReference type="Gene3D" id="1.25.40.10">
    <property type="entry name" value="Tetratricopeptide repeat domain"/>
    <property type="match status" value="2"/>
</dbReference>
<dbReference type="AlphaFoldDB" id="X1V1Q7"/>
<dbReference type="Pfam" id="PF13424">
    <property type="entry name" value="TPR_12"/>
    <property type="match status" value="1"/>
</dbReference>
<feature type="non-terminal residue" evidence="5">
    <location>
        <position position="1"/>
    </location>
</feature>
<evidence type="ECO:0000256" key="2">
    <source>
        <dbReference type="ARBA" id="ARBA00022490"/>
    </source>
</evidence>
<dbReference type="GO" id="GO:0003341">
    <property type="term" value="P:cilium movement"/>
    <property type="evidence" value="ECO:0007669"/>
    <property type="project" value="TreeGrafter"/>
</dbReference>
<evidence type="ECO:0000256" key="3">
    <source>
        <dbReference type="ARBA" id="ARBA00022737"/>
    </source>
</evidence>
<comment type="caution">
    <text evidence="5">The sequence shown here is derived from an EMBL/GenBank/DDBJ whole genome shotgun (WGS) entry which is preliminary data.</text>
</comment>
<keyword evidence="4" id="KW-0802">TPR repeat</keyword>
<dbReference type="GO" id="GO:0005929">
    <property type="term" value="C:cilium"/>
    <property type="evidence" value="ECO:0007669"/>
    <property type="project" value="TreeGrafter"/>
</dbReference>
<name>X1V1Q7_9ZZZZ</name>
<sequence>GDIFLYMGDLKKAEEEYKKLQERKEPVVYVWSLQRLGGLYRLQGRFKDFRKLGQESLEHAERLGQKTWIRNIIGGLSYVELRSGNYDRALELLNKRWNSAVEDEDFSSQRDTLFRMGLTYLEMKSINEAQKTADRLKKMIEQAMNKKLIRSYYSLKGMIELEKNNYSKAIEFFKKTLPLLSATSSSRLPNAFFTGLAYYKAGDLENARQEYERVIPLTTGRQASGDLYSKSFYMLGI</sequence>
<dbReference type="PANTHER" id="PTHR46630">
    <property type="entry name" value="TETRATRICOPEPTIDE REPEAT PROTEIN 29"/>
    <property type="match status" value="1"/>
</dbReference>
<accession>X1V1Q7</accession>
<evidence type="ECO:0000313" key="5">
    <source>
        <dbReference type="EMBL" id="GAJ09762.1"/>
    </source>
</evidence>
<feature type="non-terminal residue" evidence="5">
    <location>
        <position position="237"/>
    </location>
</feature>
<dbReference type="InterPro" id="IPR051476">
    <property type="entry name" value="Bac_ResReg_Asp_Phosphatase"/>
</dbReference>
<dbReference type="Pfam" id="PF13181">
    <property type="entry name" value="TPR_8"/>
    <property type="match status" value="1"/>
</dbReference>
<keyword evidence="3" id="KW-0677">Repeat</keyword>
<comment type="subcellular location">
    <subcellularLocation>
        <location evidence="1">Cytoplasm</location>
    </subcellularLocation>
</comment>
<dbReference type="Pfam" id="PF13174">
    <property type="entry name" value="TPR_6"/>
    <property type="match status" value="2"/>
</dbReference>
<evidence type="ECO:0000256" key="4">
    <source>
        <dbReference type="ARBA" id="ARBA00022803"/>
    </source>
</evidence>
<organism evidence="5">
    <name type="scientific">marine sediment metagenome</name>
    <dbReference type="NCBI Taxonomy" id="412755"/>
    <lineage>
        <taxon>unclassified sequences</taxon>
        <taxon>metagenomes</taxon>
        <taxon>ecological metagenomes</taxon>
    </lineage>
</organism>
<dbReference type="InterPro" id="IPR019734">
    <property type="entry name" value="TPR_rpt"/>
</dbReference>
<dbReference type="SUPFAM" id="SSF48452">
    <property type="entry name" value="TPR-like"/>
    <property type="match status" value="1"/>
</dbReference>
<evidence type="ECO:0000256" key="1">
    <source>
        <dbReference type="ARBA" id="ARBA00004496"/>
    </source>
</evidence>
<proteinExistence type="predicted"/>
<reference evidence="5" key="1">
    <citation type="journal article" date="2014" name="Front. Microbiol.">
        <title>High frequency of phylogenetically diverse reductive dehalogenase-homologous genes in deep subseafloor sedimentary metagenomes.</title>
        <authorList>
            <person name="Kawai M."/>
            <person name="Futagami T."/>
            <person name="Toyoda A."/>
            <person name="Takaki Y."/>
            <person name="Nishi S."/>
            <person name="Hori S."/>
            <person name="Arai W."/>
            <person name="Tsubouchi T."/>
            <person name="Morono Y."/>
            <person name="Uchiyama I."/>
            <person name="Ito T."/>
            <person name="Fujiyama A."/>
            <person name="Inagaki F."/>
            <person name="Takami H."/>
        </authorList>
    </citation>
    <scope>NUCLEOTIDE SEQUENCE</scope>
    <source>
        <strain evidence="5">Expedition CK06-06</strain>
    </source>
</reference>
<dbReference type="EMBL" id="BARW01033437">
    <property type="protein sequence ID" value="GAJ09762.1"/>
    <property type="molecule type" value="Genomic_DNA"/>
</dbReference>
<protein>
    <submittedName>
        <fullName evidence="5">Uncharacterized protein</fullName>
    </submittedName>
</protein>
<dbReference type="GO" id="GO:0005737">
    <property type="term" value="C:cytoplasm"/>
    <property type="evidence" value="ECO:0007669"/>
    <property type="project" value="UniProtKB-SubCell"/>
</dbReference>
<keyword evidence="2" id="KW-0963">Cytoplasm</keyword>
<dbReference type="InterPro" id="IPR011990">
    <property type="entry name" value="TPR-like_helical_dom_sf"/>
</dbReference>
<dbReference type="PANTHER" id="PTHR46630:SF1">
    <property type="entry name" value="TETRATRICOPEPTIDE REPEAT PROTEIN 29"/>
    <property type="match status" value="1"/>
</dbReference>